<feature type="coiled-coil region" evidence="2">
    <location>
        <begin position="123"/>
        <end position="229"/>
    </location>
</feature>
<organism evidence="4 5">
    <name type="scientific">Dreissena polymorpha</name>
    <name type="common">Zebra mussel</name>
    <name type="synonym">Mytilus polymorpha</name>
    <dbReference type="NCBI Taxonomy" id="45954"/>
    <lineage>
        <taxon>Eukaryota</taxon>
        <taxon>Metazoa</taxon>
        <taxon>Spiralia</taxon>
        <taxon>Lophotrochozoa</taxon>
        <taxon>Mollusca</taxon>
        <taxon>Bivalvia</taxon>
        <taxon>Autobranchia</taxon>
        <taxon>Heteroconchia</taxon>
        <taxon>Euheterodonta</taxon>
        <taxon>Imparidentia</taxon>
        <taxon>Neoheterodontei</taxon>
        <taxon>Myida</taxon>
        <taxon>Dreissenoidea</taxon>
        <taxon>Dreissenidae</taxon>
        <taxon>Dreissena</taxon>
    </lineage>
</organism>
<dbReference type="InterPro" id="IPR000315">
    <property type="entry name" value="Znf_B-box"/>
</dbReference>
<name>A0A9D4HHC5_DREPO</name>
<sequence length="557" mass="63783">MATACTDTKESDHVIEYCCSSCEEDAISREAAYYCKLCSKFFCCQCVEFHGKLFKKHETFGREGLDQWPVSKVTQDVLEKCREHKDEHLKLYCEDHRLMCCNSCVVFNHRQCASVISIDQSYAEEITDDLQQLQEKTVTILEQLKQLQNNQESNIITLLESYNENLQEIKNARSTLNSILNILEKDTVQKLEEVLNSLNTLLKEDVENAKRLSTDLRNLGKAIQEMTTKGKELSFIAYRNCKVNIRECEKYIHEHFNIKEVKMYFKTNTSIETYLSQRQSLGMILHSNQIEDNKEISLLGETIYSARQKDDKKTEIRGVCVHSGLLFMTDYNNKNVKILNSDYFVLHQFNLDFQPYGICHYTPNNYRYYQYGFDNLSHVAISGYGRIQCVRIKGGTSADFYRSIEQNLQFSHDCCGITIHNNDMYITSGSALYHYTRQGTPVKKLYEASWVQYCAVNRSGDKIFVTNSMSELLTLSRDGTILSIFTDGQLQSPIPVHVTEKGQVLVCGKNNIIQVDSDGKKKITALAIPNVNNPLSMCSFGKCVIVGSSNILVLMIE</sequence>
<dbReference type="InterPro" id="IPR047153">
    <property type="entry name" value="TRIM45/56/19-like"/>
</dbReference>
<proteinExistence type="predicted"/>
<dbReference type="InterPro" id="IPR011042">
    <property type="entry name" value="6-blade_b-propeller_TolB-like"/>
</dbReference>
<reference evidence="4" key="2">
    <citation type="submission" date="2020-11" db="EMBL/GenBank/DDBJ databases">
        <authorList>
            <person name="McCartney M.A."/>
            <person name="Auch B."/>
            <person name="Kono T."/>
            <person name="Mallez S."/>
            <person name="Becker A."/>
            <person name="Gohl D.M."/>
            <person name="Silverstein K.A.T."/>
            <person name="Koren S."/>
            <person name="Bechman K.B."/>
            <person name="Herman A."/>
            <person name="Abrahante J.E."/>
            <person name="Garbe J."/>
        </authorList>
    </citation>
    <scope>NUCLEOTIDE SEQUENCE</scope>
    <source>
        <strain evidence="4">Duluth1</strain>
        <tissue evidence="4">Whole animal</tissue>
    </source>
</reference>
<feature type="domain" description="B box-type" evidence="3">
    <location>
        <begin position="76"/>
        <end position="110"/>
    </location>
</feature>
<evidence type="ECO:0000313" key="5">
    <source>
        <dbReference type="Proteomes" id="UP000828390"/>
    </source>
</evidence>
<dbReference type="PROSITE" id="PS50119">
    <property type="entry name" value="ZF_BBOX"/>
    <property type="match status" value="2"/>
</dbReference>
<keyword evidence="2" id="KW-0175">Coiled coil</keyword>
<reference evidence="4" key="1">
    <citation type="journal article" date="2019" name="bioRxiv">
        <title>The Genome of the Zebra Mussel, Dreissena polymorpha: A Resource for Invasive Species Research.</title>
        <authorList>
            <person name="McCartney M.A."/>
            <person name="Auch B."/>
            <person name="Kono T."/>
            <person name="Mallez S."/>
            <person name="Zhang Y."/>
            <person name="Obille A."/>
            <person name="Becker A."/>
            <person name="Abrahante J.E."/>
            <person name="Garbe J."/>
            <person name="Badalamenti J.P."/>
            <person name="Herman A."/>
            <person name="Mangelson H."/>
            <person name="Liachko I."/>
            <person name="Sullivan S."/>
            <person name="Sone E.D."/>
            <person name="Koren S."/>
            <person name="Silverstein K.A.T."/>
            <person name="Beckman K.B."/>
            <person name="Gohl D.M."/>
        </authorList>
    </citation>
    <scope>NUCLEOTIDE SEQUENCE</scope>
    <source>
        <strain evidence="4">Duluth1</strain>
        <tissue evidence="4">Whole animal</tissue>
    </source>
</reference>
<keyword evidence="5" id="KW-1185">Reference proteome</keyword>
<keyword evidence="1" id="KW-0862">Zinc</keyword>
<protein>
    <recommendedName>
        <fullName evidence="3">B box-type domain-containing protein</fullName>
    </recommendedName>
</protein>
<evidence type="ECO:0000256" key="2">
    <source>
        <dbReference type="SAM" id="Coils"/>
    </source>
</evidence>
<dbReference type="SUPFAM" id="SSF101898">
    <property type="entry name" value="NHL repeat"/>
    <property type="match status" value="1"/>
</dbReference>
<keyword evidence="1" id="KW-0479">Metal-binding</keyword>
<evidence type="ECO:0000256" key="1">
    <source>
        <dbReference type="PROSITE-ProRule" id="PRU00024"/>
    </source>
</evidence>
<dbReference type="SUPFAM" id="SSF57845">
    <property type="entry name" value="B-box zinc-binding domain"/>
    <property type="match status" value="1"/>
</dbReference>
<comment type="caution">
    <text evidence="4">The sequence shown here is derived from an EMBL/GenBank/DDBJ whole genome shotgun (WGS) entry which is preliminary data.</text>
</comment>
<dbReference type="EMBL" id="JAIWYP010000013">
    <property type="protein sequence ID" value="KAH3717423.1"/>
    <property type="molecule type" value="Genomic_DNA"/>
</dbReference>
<dbReference type="Proteomes" id="UP000828390">
    <property type="component" value="Unassembled WGS sequence"/>
</dbReference>
<dbReference type="Pfam" id="PF00643">
    <property type="entry name" value="zf-B_box"/>
    <property type="match status" value="1"/>
</dbReference>
<dbReference type="Gene3D" id="3.30.160.60">
    <property type="entry name" value="Classic Zinc Finger"/>
    <property type="match status" value="1"/>
</dbReference>
<dbReference type="PANTHER" id="PTHR25462">
    <property type="entry name" value="BONUS, ISOFORM C-RELATED"/>
    <property type="match status" value="1"/>
</dbReference>
<evidence type="ECO:0000313" key="4">
    <source>
        <dbReference type="EMBL" id="KAH3717423.1"/>
    </source>
</evidence>
<gene>
    <name evidence="4" type="ORF">DPMN_060210</name>
</gene>
<dbReference type="GO" id="GO:0008270">
    <property type="term" value="F:zinc ion binding"/>
    <property type="evidence" value="ECO:0007669"/>
    <property type="project" value="UniProtKB-KW"/>
</dbReference>
<dbReference type="Gene3D" id="2.120.10.30">
    <property type="entry name" value="TolB, C-terminal domain"/>
    <property type="match status" value="1"/>
</dbReference>
<evidence type="ECO:0000259" key="3">
    <source>
        <dbReference type="PROSITE" id="PS50119"/>
    </source>
</evidence>
<accession>A0A9D4HHC5</accession>
<keyword evidence="1" id="KW-0863">Zinc-finger</keyword>
<feature type="domain" description="B box-type" evidence="3">
    <location>
        <begin position="19"/>
        <end position="62"/>
    </location>
</feature>
<dbReference type="PANTHER" id="PTHR25462:SF296">
    <property type="entry name" value="MEIOTIC P26, ISOFORM F"/>
    <property type="match status" value="1"/>
</dbReference>
<dbReference type="AlphaFoldDB" id="A0A9D4HHC5"/>